<dbReference type="EMBL" id="CP024848">
    <property type="protein sequence ID" value="AXI09767.1"/>
    <property type="molecule type" value="Genomic_DNA"/>
</dbReference>
<dbReference type="RefSeq" id="WP_114917053.1">
    <property type="nucleotide sequence ID" value="NZ_CP024848.1"/>
</dbReference>
<proteinExistence type="predicted"/>
<dbReference type="KEGG" id="ocn:CUC15_12890"/>
<protein>
    <submittedName>
        <fullName evidence="1">Uncharacterized protein</fullName>
    </submittedName>
</protein>
<organism evidence="1 2">
    <name type="scientific">Oceanobacillus zhaokaii</name>
    <dbReference type="NCBI Taxonomy" id="2052660"/>
    <lineage>
        <taxon>Bacteria</taxon>
        <taxon>Bacillati</taxon>
        <taxon>Bacillota</taxon>
        <taxon>Bacilli</taxon>
        <taxon>Bacillales</taxon>
        <taxon>Bacillaceae</taxon>
        <taxon>Oceanobacillus</taxon>
    </lineage>
</organism>
<dbReference type="InterPro" id="IPR017263">
    <property type="entry name" value="UCP037692"/>
</dbReference>
<name>A0A345PID7_9BACI</name>
<evidence type="ECO:0000313" key="1">
    <source>
        <dbReference type="EMBL" id="AXI09767.1"/>
    </source>
</evidence>
<reference evidence="2" key="1">
    <citation type="submission" date="2017-11" db="EMBL/GenBank/DDBJ databases">
        <authorList>
            <person name="Zhu W."/>
        </authorList>
    </citation>
    <scope>NUCLEOTIDE SEQUENCE [LARGE SCALE GENOMIC DNA]</scope>
    <source>
        <strain evidence="2">160</strain>
    </source>
</reference>
<sequence length="72" mass="8748">MFENFEVKPLFEDQVHERHQFELNFQGDIYQGVFHDGEINWFHPQPHKELEEEELSAVETEVHKLMEAHLEQ</sequence>
<dbReference type="Proteomes" id="UP000253908">
    <property type="component" value="Chromosome"/>
</dbReference>
<dbReference type="Pfam" id="PF17277">
    <property type="entry name" value="DUF5342"/>
    <property type="match status" value="1"/>
</dbReference>
<keyword evidence="2" id="KW-1185">Reference proteome</keyword>
<accession>A0A345PID7</accession>
<evidence type="ECO:0000313" key="2">
    <source>
        <dbReference type="Proteomes" id="UP000253908"/>
    </source>
</evidence>
<dbReference type="AlphaFoldDB" id="A0A345PID7"/>
<dbReference type="OrthoDB" id="2602945at2"/>
<gene>
    <name evidence="1" type="ORF">CUC15_12890</name>
</gene>